<feature type="transmembrane region" description="Helical" evidence="12">
    <location>
        <begin position="165"/>
        <end position="188"/>
    </location>
</feature>
<feature type="transmembrane region" description="Helical" evidence="12">
    <location>
        <begin position="99"/>
        <end position="118"/>
    </location>
</feature>
<keyword evidence="8 12" id="KW-1133">Transmembrane helix</keyword>
<keyword evidence="7" id="KW-0249">Electron transport</keyword>
<evidence type="ECO:0000256" key="6">
    <source>
        <dbReference type="ARBA" id="ARBA00022723"/>
    </source>
</evidence>
<dbReference type="InterPro" id="IPR045150">
    <property type="entry name" value="CYB561D1/2"/>
</dbReference>
<feature type="transmembrane region" description="Helical" evidence="12">
    <location>
        <begin position="60"/>
        <end position="79"/>
    </location>
</feature>
<evidence type="ECO:0000259" key="13">
    <source>
        <dbReference type="PROSITE" id="PS50939"/>
    </source>
</evidence>
<dbReference type="GO" id="GO:0140571">
    <property type="term" value="F:transmembrane ascorbate ferrireductase activity"/>
    <property type="evidence" value="ECO:0007669"/>
    <property type="project" value="UniProtKB-EC"/>
</dbReference>
<evidence type="ECO:0000313" key="14">
    <source>
        <dbReference type="EMBL" id="CAD0226379.1"/>
    </source>
</evidence>
<evidence type="ECO:0000256" key="8">
    <source>
        <dbReference type="ARBA" id="ARBA00022989"/>
    </source>
</evidence>
<keyword evidence="9" id="KW-0408">Iron</keyword>
<sequence>MDTESGTPTQQRAGRMDSKTYYFTTFNSSLNIICHTLIGIVVGVIVTYGLTLPSGKTKDHIILCVLGYQLLMAQAILSLSPHNGWSVHLKLVDKKRAHWILQTVGSVLAIVGSFLKIVDKNVHWNTNHGIFALIALVFTVISLVNGLTSLYAYEFRRFLPSTLSKLTHICAGTIAFVASCISLCYGIDKGMFTNWVGSTIANVLIGFSSFFTFLIITAPLITFFNKLKNT</sequence>
<reference evidence="14" key="1">
    <citation type="submission" date="2022-02" db="EMBL/GenBank/DDBJ databases">
        <authorList>
            <person name="King R."/>
        </authorList>
    </citation>
    <scope>NUCLEOTIDE SEQUENCE</scope>
</reference>
<keyword evidence="5 12" id="KW-0812">Transmembrane</keyword>
<dbReference type="GO" id="GO:0046872">
    <property type="term" value="F:metal ion binding"/>
    <property type="evidence" value="ECO:0007669"/>
    <property type="project" value="UniProtKB-KW"/>
</dbReference>
<dbReference type="Proteomes" id="UP001153321">
    <property type="component" value="Chromosome 14"/>
</dbReference>
<dbReference type="PANTHER" id="PTHR15422">
    <property type="entry name" value="OS05G0565100 PROTEIN"/>
    <property type="match status" value="1"/>
</dbReference>
<dbReference type="InterPro" id="IPR006593">
    <property type="entry name" value="Cyt_b561/ferric_Rdtase_TM"/>
</dbReference>
<dbReference type="EMBL" id="LR824545">
    <property type="protein sequence ID" value="CAD0226379.1"/>
    <property type="molecule type" value="Genomic_DNA"/>
</dbReference>
<dbReference type="GO" id="GO:0016020">
    <property type="term" value="C:membrane"/>
    <property type="evidence" value="ECO:0007669"/>
    <property type="project" value="UniProtKB-SubCell"/>
</dbReference>
<keyword evidence="4" id="KW-0349">Heme</keyword>
<evidence type="ECO:0000256" key="1">
    <source>
        <dbReference type="ARBA" id="ARBA00001970"/>
    </source>
</evidence>
<dbReference type="PROSITE" id="PS50939">
    <property type="entry name" value="CYTOCHROME_B561"/>
    <property type="match status" value="1"/>
</dbReference>
<comment type="subcellular location">
    <subcellularLocation>
        <location evidence="2">Membrane</location>
        <topology evidence="2">Multi-pass membrane protein</topology>
    </subcellularLocation>
</comment>
<keyword evidence="10 12" id="KW-0472">Membrane</keyword>
<evidence type="ECO:0000313" key="15">
    <source>
        <dbReference type="Proteomes" id="UP001153321"/>
    </source>
</evidence>
<dbReference type="SMART" id="SM00665">
    <property type="entry name" value="B561"/>
    <property type="match status" value="1"/>
</dbReference>
<dbReference type="Gene3D" id="1.20.120.1770">
    <property type="match status" value="1"/>
</dbReference>
<keyword evidence="6" id="KW-0479">Metal-binding</keyword>
<feature type="domain" description="Cytochrome b561" evidence="13">
    <location>
        <begin position="26"/>
        <end position="224"/>
    </location>
</feature>
<feature type="transmembrane region" description="Helical" evidence="12">
    <location>
        <begin position="21"/>
        <end position="48"/>
    </location>
</feature>
<comment type="cofactor">
    <cofactor evidence="1">
        <name>heme b</name>
        <dbReference type="ChEBI" id="CHEBI:60344"/>
    </cofactor>
</comment>
<organism evidence="14 15">
    <name type="scientific">Spodoptera littoralis</name>
    <name type="common">Egyptian cotton leafworm</name>
    <dbReference type="NCBI Taxonomy" id="7109"/>
    <lineage>
        <taxon>Eukaryota</taxon>
        <taxon>Metazoa</taxon>
        <taxon>Ecdysozoa</taxon>
        <taxon>Arthropoda</taxon>
        <taxon>Hexapoda</taxon>
        <taxon>Insecta</taxon>
        <taxon>Pterygota</taxon>
        <taxon>Neoptera</taxon>
        <taxon>Endopterygota</taxon>
        <taxon>Lepidoptera</taxon>
        <taxon>Glossata</taxon>
        <taxon>Ditrysia</taxon>
        <taxon>Noctuoidea</taxon>
        <taxon>Noctuidae</taxon>
        <taxon>Amphipyrinae</taxon>
        <taxon>Spodoptera</taxon>
    </lineage>
</organism>
<evidence type="ECO:0000256" key="10">
    <source>
        <dbReference type="ARBA" id="ARBA00023136"/>
    </source>
</evidence>
<evidence type="ECO:0000256" key="7">
    <source>
        <dbReference type="ARBA" id="ARBA00022982"/>
    </source>
</evidence>
<protein>
    <recommendedName>
        <fullName evidence="11">ascorbate ferrireductase (transmembrane)</fullName>
        <ecNumber evidence="11">7.2.1.3</ecNumber>
    </recommendedName>
</protein>
<dbReference type="AlphaFoldDB" id="A0A9N8L6J7"/>
<keyword evidence="15" id="KW-1185">Reference proteome</keyword>
<keyword evidence="3" id="KW-0813">Transport</keyword>
<evidence type="ECO:0000256" key="3">
    <source>
        <dbReference type="ARBA" id="ARBA00022448"/>
    </source>
</evidence>
<dbReference type="PANTHER" id="PTHR15422:SF43">
    <property type="entry name" value="ASCORBATE FERRIREDUCTASE (TRANSMEMBRANE)"/>
    <property type="match status" value="1"/>
</dbReference>
<evidence type="ECO:0000256" key="4">
    <source>
        <dbReference type="ARBA" id="ARBA00022617"/>
    </source>
</evidence>
<dbReference type="EC" id="7.2.1.3" evidence="11"/>
<dbReference type="GO" id="GO:0140575">
    <property type="term" value="F:transmembrane monodehydroascorbate reductase activity"/>
    <property type="evidence" value="ECO:0007669"/>
    <property type="project" value="InterPro"/>
</dbReference>
<evidence type="ECO:0000256" key="12">
    <source>
        <dbReference type="SAM" id="Phobius"/>
    </source>
</evidence>
<evidence type="ECO:0000256" key="2">
    <source>
        <dbReference type="ARBA" id="ARBA00004141"/>
    </source>
</evidence>
<gene>
    <name evidence="14" type="ORF">SPLIT_LOCUS2271</name>
</gene>
<accession>A0A9N8L6J7</accession>
<evidence type="ECO:0000256" key="5">
    <source>
        <dbReference type="ARBA" id="ARBA00022692"/>
    </source>
</evidence>
<dbReference type="Pfam" id="PF03188">
    <property type="entry name" value="Cytochrom_B561"/>
    <property type="match status" value="1"/>
</dbReference>
<evidence type="ECO:0000256" key="9">
    <source>
        <dbReference type="ARBA" id="ARBA00023004"/>
    </source>
</evidence>
<name>A0A9N8L6J7_SPOLI</name>
<feature type="transmembrane region" description="Helical" evidence="12">
    <location>
        <begin position="200"/>
        <end position="224"/>
    </location>
</feature>
<evidence type="ECO:0000256" key="11">
    <source>
        <dbReference type="ARBA" id="ARBA00024225"/>
    </source>
</evidence>
<proteinExistence type="predicted"/>
<feature type="transmembrane region" description="Helical" evidence="12">
    <location>
        <begin position="130"/>
        <end position="153"/>
    </location>
</feature>